<keyword evidence="2" id="KW-0560">Oxidoreductase</keyword>
<accession>A0A127M8S5</accession>
<evidence type="ECO:0000313" key="3">
    <source>
        <dbReference type="EMBL" id="AMO69629.1"/>
    </source>
</evidence>
<dbReference type="RefSeq" id="WP_008251937.1">
    <property type="nucleotide sequence ID" value="NZ_CP014544.1"/>
</dbReference>
<dbReference type="PANTHER" id="PTHR24320">
    <property type="entry name" value="RETINOL DEHYDROGENASE"/>
    <property type="match status" value="1"/>
</dbReference>
<dbReference type="SUPFAM" id="SSF51735">
    <property type="entry name" value="NAD(P)-binding Rossmann-fold domains"/>
    <property type="match status" value="1"/>
</dbReference>
<dbReference type="PANTHER" id="PTHR24320:SF148">
    <property type="entry name" value="NAD(P)-BINDING ROSSMANN-FOLD SUPERFAMILY PROTEIN"/>
    <property type="match status" value="1"/>
</dbReference>
<dbReference type="PRINTS" id="PR00081">
    <property type="entry name" value="GDHRDH"/>
</dbReference>
<dbReference type="EMBL" id="CP014544">
    <property type="protein sequence ID" value="AMO69629.1"/>
    <property type="molecule type" value="Genomic_DNA"/>
</dbReference>
<dbReference type="Proteomes" id="UP000074119">
    <property type="component" value="Chromosome"/>
</dbReference>
<dbReference type="Gene3D" id="3.40.50.720">
    <property type="entry name" value="NAD(P)-binding Rossmann-like Domain"/>
    <property type="match status" value="1"/>
</dbReference>
<dbReference type="STRING" id="1470434.AZF00_15580"/>
<evidence type="ECO:0000256" key="2">
    <source>
        <dbReference type="ARBA" id="ARBA00023002"/>
    </source>
</evidence>
<name>A0A127M8S5_9GAMM</name>
<reference evidence="3 4" key="1">
    <citation type="submission" date="2015-12" db="EMBL/GenBank/DDBJ databases">
        <authorList>
            <person name="Shamseldin A."/>
            <person name="Moawad H."/>
            <person name="Abd El-Rahim W.M."/>
            <person name="Sadowsky M.J."/>
        </authorList>
    </citation>
    <scope>NUCLEOTIDE SEQUENCE [LARGE SCALE GENOMIC DNA]</scope>
    <source>
        <strain evidence="3 4">SM2</strain>
    </source>
</reference>
<evidence type="ECO:0000313" key="4">
    <source>
        <dbReference type="Proteomes" id="UP000074119"/>
    </source>
</evidence>
<proteinExistence type="inferred from homology"/>
<dbReference type="KEGG" id="zal:AZF00_15580"/>
<dbReference type="Pfam" id="PF00106">
    <property type="entry name" value="adh_short"/>
    <property type="match status" value="1"/>
</dbReference>
<sequence length="340" mass="36909">MAGILEKLQNMFRGASIAEPVDLQHRHFIVTGCATGSLGFATALQLLAQGAVVSVTVRNNSEAIAAALREQLAARFHQNIHAFDLDLSQFSSVETFVRAYEATSLGLDVLINNAGIHLDLMSRWTSPQLSADGFEIQWRVNYLGTAHLTYRLLPLLKTSAAISGDSRVVTVVSQLHSRGLNAEFFTPQRPYNSWNAYGQSKLALVHLTRSIDAHFAQHGISSYCLHPGAVYTNVAGKGLADTGLIEKVRSALAPIEKLFLKTASQGAQTQIHCATAATAILNSGGYYSDLQLGVASTEADDADVAERLWGNVQRWVTEVSKVKSRQAIAERRHASRLGLK</sequence>
<organism evidence="3 4">
    <name type="scientific">Zhongshania aliphaticivorans</name>
    <dbReference type="NCBI Taxonomy" id="1470434"/>
    <lineage>
        <taxon>Bacteria</taxon>
        <taxon>Pseudomonadati</taxon>
        <taxon>Pseudomonadota</taxon>
        <taxon>Gammaproteobacteria</taxon>
        <taxon>Cellvibrionales</taxon>
        <taxon>Spongiibacteraceae</taxon>
        <taxon>Zhongshania</taxon>
    </lineage>
</organism>
<dbReference type="InterPro" id="IPR036291">
    <property type="entry name" value="NAD(P)-bd_dom_sf"/>
</dbReference>
<evidence type="ECO:0000256" key="1">
    <source>
        <dbReference type="ARBA" id="ARBA00006484"/>
    </source>
</evidence>
<dbReference type="AlphaFoldDB" id="A0A127M8S5"/>
<dbReference type="GO" id="GO:0016491">
    <property type="term" value="F:oxidoreductase activity"/>
    <property type="evidence" value="ECO:0007669"/>
    <property type="project" value="UniProtKB-KW"/>
</dbReference>
<comment type="similarity">
    <text evidence="1">Belongs to the short-chain dehydrogenases/reductases (SDR) family.</text>
</comment>
<protein>
    <submittedName>
        <fullName evidence="3">Uncharacterized protein</fullName>
    </submittedName>
</protein>
<gene>
    <name evidence="3" type="ORF">AZF00_15580</name>
</gene>
<dbReference type="InterPro" id="IPR002347">
    <property type="entry name" value="SDR_fam"/>
</dbReference>